<name>A0A015XBH2_BACFG</name>
<evidence type="ECO:0000256" key="1">
    <source>
        <dbReference type="ARBA" id="ARBA00022676"/>
    </source>
</evidence>
<dbReference type="Gene3D" id="3.90.550.10">
    <property type="entry name" value="Spore Coat Polysaccharide Biosynthesis Protein SpsA, Chain A"/>
    <property type="match status" value="1"/>
</dbReference>
<dbReference type="InterPro" id="IPR029044">
    <property type="entry name" value="Nucleotide-diphossugar_trans"/>
</dbReference>
<dbReference type="EMBL" id="JGDB01000204">
    <property type="protein sequence ID" value="EXY90030.1"/>
    <property type="molecule type" value="Genomic_DNA"/>
</dbReference>
<dbReference type="PANTHER" id="PTHR22916">
    <property type="entry name" value="GLYCOSYLTRANSFERASE"/>
    <property type="match status" value="1"/>
</dbReference>
<dbReference type="GO" id="GO:0016758">
    <property type="term" value="F:hexosyltransferase activity"/>
    <property type="evidence" value="ECO:0007669"/>
    <property type="project" value="UniProtKB-ARBA"/>
</dbReference>
<dbReference type="Pfam" id="PF00535">
    <property type="entry name" value="Glycos_transf_2"/>
    <property type="match status" value="1"/>
</dbReference>
<sequence length="152" mass="17392">MNNTNPLVSIIVPVYKVERYIHRSIDSLLRQTYNNLEIILVDDGSPDNCPFICDKYAMQDNRIRVIHKSNGGLSDARNAALNVMTGQYVTFVDSDDYIADNMIEKFIETVKLYQCNMVVAGMNIIDKNNQIYDYRRTLTSTLSTGIDITRKL</sequence>
<evidence type="ECO:0000313" key="5">
    <source>
        <dbReference type="Proteomes" id="UP000020773"/>
    </source>
</evidence>
<keyword evidence="1" id="KW-0328">Glycosyltransferase</keyword>
<evidence type="ECO:0000313" key="4">
    <source>
        <dbReference type="EMBL" id="EXY90030.1"/>
    </source>
</evidence>
<reference evidence="4 5" key="1">
    <citation type="submission" date="2014-02" db="EMBL/GenBank/DDBJ databases">
        <authorList>
            <person name="Sears C."/>
            <person name="Carroll K."/>
            <person name="Sack B.R."/>
            <person name="Qadri F."/>
            <person name="Myers L.L."/>
            <person name="Chung G.-T."/>
            <person name="Escheverria P."/>
            <person name="Fraser C.M."/>
            <person name="Sadzewicz L."/>
            <person name="Shefchek K.A."/>
            <person name="Tallon L."/>
            <person name="Das S.P."/>
            <person name="Daugherty S."/>
            <person name="Mongodin E.F."/>
        </authorList>
    </citation>
    <scope>NUCLEOTIDE SEQUENCE [LARGE SCALE GENOMIC DNA]</scope>
    <source>
        <strain evidence="5">3998T(B)3</strain>
    </source>
</reference>
<dbReference type="PANTHER" id="PTHR22916:SF51">
    <property type="entry name" value="GLYCOSYLTRANSFERASE EPSH-RELATED"/>
    <property type="match status" value="1"/>
</dbReference>
<keyword evidence="2 4" id="KW-0808">Transferase</keyword>
<gene>
    <name evidence="4" type="ORF">M125_3296</name>
</gene>
<evidence type="ECO:0000256" key="2">
    <source>
        <dbReference type="ARBA" id="ARBA00022679"/>
    </source>
</evidence>
<dbReference type="RefSeq" id="WP_155270647.1">
    <property type="nucleotide sequence ID" value="NZ_JGDB01000204.1"/>
</dbReference>
<evidence type="ECO:0000259" key="3">
    <source>
        <dbReference type="Pfam" id="PF00535"/>
    </source>
</evidence>
<proteinExistence type="predicted"/>
<organism evidence="4 5">
    <name type="scientific">Bacteroides fragilis str. 3998T(B)3</name>
    <dbReference type="NCBI Taxonomy" id="1339316"/>
    <lineage>
        <taxon>Bacteria</taxon>
        <taxon>Pseudomonadati</taxon>
        <taxon>Bacteroidota</taxon>
        <taxon>Bacteroidia</taxon>
        <taxon>Bacteroidales</taxon>
        <taxon>Bacteroidaceae</taxon>
        <taxon>Bacteroides</taxon>
    </lineage>
</organism>
<dbReference type="AlphaFoldDB" id="A0A015XBH2"/>
<accession>A0A015XBH2</accession>
<feature type="domain" description="Glycosyltransferase 2-like" evidence="3">
    <location>
        <begin position="9"/>
        <end position="136"/>
    </location>
</feature>
<protein>
    <submittedName>
        <fullName evidence="4">Glycosyl transferase 2 family protein</fullName>
    </submittedName>
</protein>
<dbReference type="Proteomes" id="UP000020773">
    <property type="component" value="Unassembled WGS sequence"/>
</dbReference>
<dbReference type="SUPFAM" id="SSF53448">
    <property type="entry name" value="Nucleotide-diphospho-sugar transferases"/>
    <property type="match status" value="1"/>
</dbReference>
<dbReference type="CDD" id="cd00761">
    <property type="entry name" value="Glyco_tranf_GTA_type"/>
    <property type="match status" value="1"/>
</dbReference>
<dbReference type="InterPro" id="IPR001173">
    <property type="entry name" value="Glyco_trans_2-like"/>
</dbReference>
<comment type="caution">
    <text evidence="4">The sequence shown here is derived from an EMBL/GenBank/DDBJ whole genome shotgun (WGS) entry which is preliminary data.</text>
</comment>
<feature type="non-terminal residue" evidence="4">
    <location>
        <position position="152"/>
    </location>
</feature>